<comment type="caution">
    <text evidence="2">The sequence shown here is derived from an EMBL/GenBank/DDBJ whole genome shotgun (WGS) entry which is preliminary data.</text>
</comment>
<protein>
    <submittedName>
        <fullName evidence="2">Uncharacterized protein</fullName>
    </submittedName>
</protein>
<keyword evidence="1" id="KW-0812">Transmembrane</keyword>
<evidence type="ECO:0000313" key="2">
    <source>
        <dbReference type="EMBL" id="PRQ16528.1"/>
    </source>
</evidence>
<feature type="transmembrane region" description="Helical" evidence="1">
    <location>
        <begin position="388"/>
        <end position="409"/>
    </location>
</feature>
<dbReference type="OMA" id="ANEFIFA"/>
<dbReference type="STRING" id="74649.A0A2P6P3M7"/>
<keyword evidence="3" id="KW-1185">Reference proteome</keyword>
<reference evidence="2 3" key="1">
    <citation type="journal article" date="2018" name="Nat. Genet.">
        <title>The Rosa genome provides new insights in the design of modern roses.</title>
        <authorList>
            <person name="Bendahmane M."/>
        </authorList>
    </citation>
    <scope>NUCLEOTIDE SEQUENCE [LARGE SCALE GENOMIC DNA]</scope>
    <source>
        <strain evidence="3">cv. Old Blush</strain>
    </source>
</reference>
<dbReference type="PANTHER" id="PTHR31170">
    <property type="entry name" value="BNAC04G53230D PROTEIN"/>
    <property type="match status" value="1"/>
</dbReference>
<dbReference type="InterPro" id="IPR004158">
    <property type="entry name" value="DUF247_pln"/>
</dbReference>
<evidence type="ECO:0000313" key="3">
    <source>
        <dbReference type="Proteomes" id="UP000238479"/>
    </source>
</evidence>
<keyword evidence="1" id="KW-1133">Transmembrane helix</keyword>
<evidence type="ECO:0000256" key="1">
    <source>
        <dbReference type="SAM" id="Phobius"/>
    </source>
</evidence>
<accession>A0A2P6P3M7</accession>
<dbReference type="AlphaFoldDB" id="A0A2P6P3M7"/>
<dbReference type="Gramene" id="PRQ16528">
    <property type="protein sequence ID" value="PRQ16528"/>
    <property type="gene ID" value="RchiOBHm_Chr7g0185221"/>
</dbReference>
<dbReference type="Pfam" id="PF03140">
    <property type="entry name" value="DUF247"/>
    <property type="match status" value="2"/>
</dbReference>
<dbReference type="PANTHER" id="PTHR31170:SF17">
    <property type="match status" value="1"/>
</dbReference>
<dbReference type="Proteomes" id="UP000238479">
    <property type="component" value="Chromosome 7"/>
</dbReference>
<keyword evidence="1" id="KW-0472">Membrane</keyword>
<organism evidence="2 3">
    <name type="scientific">Rosa chinensis</name>
    <name type="common">China rose</name>
    <dbReference type="NCBI Taxonomy" id="74649"/>
    <lineage>
        <taxon>Eukaryota</taxon>
        <taxon>Viridiplantae</taxon>
        <taxon>Streptophyta</taxon>
        <taxon>Embryophyta</taxon>
        <taxon>Tracheophyta</taxon>
        <taxon>Spermatophyta</taxon>
        <taxon>Magnoliopsida</taxon>
        <taxon>eudicotyledons</taxon>
        <taxon>Gunneridae</taxon>
        <taxon>Pentapetalae</taxon>
        <taxon>rosids</taxon>
        <taxon>fabids</taxon>
        <taxon>Rosales</taxon>
        <taxon>Rosaceae</taxon>
        <taxon>Rosoideae</taxon>
        <taxon>Rosoideae incertae sedis</taxon>
        <taxon>Rosa</taxon>
    </lineage>
</organism>
<proteinExistence type="predicted"/>
<dbReference type="EMBL" id="PDCK01000045">
    <property type="protein sequence ID" value="PRQ16528.1"/>
    <property type="molecule type" value="Genomic_DNA"/>
</dbReference>
<sequence length="417" mass="48402">MTELTVVMEDHGSTNIDVEALEQRMKAKLRSDSPLSAQCCIFRVPELLRKHKPEASDVVSIGPFHHSSSKLFANMKDVKQWYLNSLLLRKNISLKALIQGIDSITWFEKRARDYYAESFNHLDQNQFIEMMIIDGCFLLELFQRRSNIFPDSDKVNVLNDPLSNMGCMIQYLCHDLLLLENQLPWFVLESLYNLTCYERGSLTRLVLNFFISGLSSLAHNCNGYRNHSHDNEILHILDLIRSAIVVPLHKFESIEQEITLPHATELFEAGIQFKRSLVDINEPLFRNRIAFEQCYHGRDYKVTSYASLMDNLIASSKDVVFLSDNEIIRNWLSAEDASQVFSKLVNDTLIVDFCYGRLCAAVNKYYKVRWNQWLARLKRDYLSNPWKITSLVAAFILLVLTLLQTTYTIQQYYSPPK</sequence>
<name>A0A2P6P3M7_ROSCH</name>
<gene>
    <name evidence="2" type="ORF">RchiOBHm_Chr7g0185221</name>
</gene>